<organism evidence="2 3">
    <name type="scientific">Cellulomonas edaphi</name>
    <dbReference type="NCBI Taxonomy" id="3053468"/>
    <lineage>
        <taxon>Bacteria</taxon>
        <taxon>Bacillati</taxon>
        <taxon>Actinomycetota</taxon>
        <taxon>Actinomycetes</taxon>
        <taxon>Micrococcales</taxon>
        <taxon>Cellulomonadaceae</taxon>
        <taxon>Cellulomonas</taxon>
    </lineage>
</organism>
<name>A0ABT7S2G0_9CELL</name>
<dbReference type="Proteomes" id="UP001321453">
    <property type="component" value="Unassembled WGS sequence"/>
</dbReference>
<protein>
    <recommendedName>
        <fullName evidence="4">Peptidase M11 gametolysin domain-containing protein</fullName>
    </recommendedName>
</protein>
<keyword evidence="1" id="KW-0732">Signal</keyword>
<evidence type="ECO:0000313" key="2">
    <source>
        <dbReference type="EMBL" id="MDM7829814.1"/>
    </source>
</evidence>
<dbReference type="RefSeq" id="WP_289444206.1">
    <property type="nucleotide sequence ID" value="NZ_JAUCGR010000001.1"/>
</dbReference>
<feature type="signal peptide" evidence="1">
    <location>
        <begin position="1"/>
        <end position="19"/>
    </location>
</feature>
<proteinExistence type="predicted"/>
<gene>
    <name evidence="2" type="ORF">QRT05_00580</name>
</gene>
<comment type="caution">
    <text evidence="2">The sequence shown here is derived from an EMBL/GenBank/DDBJ whole genome shotgun (WGS) entry which is preliminary data.</text>
</comment>
<dbReference type="EMBL" id="JAUCGR010000001">
    <property type="protein sequence ID" value="MDM7829814.1"/>
    <property type="molecule type" value="Genomic_DNA"/>
</dbReference>
<keyword evidence="3" id="KW-1185">Reference proteome</keyword>
<feature type="chain" id="PRO_5046627196" description="Peptidase M11 gametolysin domain-containing protein" evidence="1">
    <location>
        <begin position="20"/>
        <end position="754"/>
    </location>
</feature>
<evidence type="ECO:0000256" key="1">
    <source>
        <dbReference type="SAM" id="SignalP"/>
    </source>
</evidence>
<accession>A0ABT7S2G0</accession>
<dbReference type="SUPFAM" id="SSF55486">
    <property type="entry name" value="Metalloproteases ('zincins'), catalytic domain"/>
    <property type="match status" value="1"/>
</dbReference>
<dbReference type="Gene3D" id="2.60.120.260">
    <property type="entry name" value="Galactose-binding domain-like"/>
    <property type="match status" value="1"/>
</dbReference>
<evidence type="ECO:0000313" key="3">
    <source>
        <dbReference type="Proteomes" id="UP001321453"/>
    </source>
</evidence>
<sequence>MTIAALTCASLVPIGAASAAEPPTITGTTGGIGATASTVDGVLRLAVADDFRTHTSTTTAFVQTDAGDVAVPSSLVDSLSSGDAVTVERNAAGTVLAVESAAALGASADAASTDAISGVGTHNVWYVRVNWTGAAAPTTSVDGLVSSLASYYATISPSSTGARIKVAAKGSLGSVTIPVPPTSAESCGASQIYTDTAAALGGAMPAVSRFNHLVLILPDLPAATPGCTWAGLGSIGASSDGRSRIWLNGASALTPRVLDHEFGHNLGLQHSDSVVDSSACVLTSAKQTLGSACYDEYGDPWDVMGGGFATPDENTVGFMSAPNLDRIGLLSSTEKYTVASATPPTIALAPVARASGRRLVSIPYGTRTYTVEYRYGVPGSLDAWLPEAGYGVVVRLREQSIDHDLVVDFLKNGETFSVGGLSISATGLTATAANVKITRTADKTAPTVGTVGYWNSEKTYEHIGTVLTSGTLAVGYTSAGDADSGLASVKLYVDGKLRATSTNRGQTKLQATGLSQGRHSWYFLLRDTFNNTRKTATRSFRIDTGGKPKITKSPRASLAKGTVSTKTIPATVGWSASDGCGIVWNSVAGSNGLEKTYYGAPKAIATRVKVGYTQFAVRSADCLGNVTADSYGPVSKGVLDKQSKRTGYHGTWSAAKATKALGGTEQVTTKKKAYVTYKVKARSFGWVATKGTGRGKAAVYVDGTKVAVVNLAATKTVYAQQVFTKTWSKVGTHTIKIVNLSSKKIGVDAFTRLS</sequence>
<evidence type="ECO:0008006" key="4">
    <source>
        <dbReference type="Google" id="ProtNLM"/>
    </source>
</evidence>
<reference evidence="2 3" key="1">
    <citation type="submission" date="2023-06" db="EMBL/GenBank/DDBJ databases">
        <title>Cellulomonas sp. MW9 Whole genome sequence.</title>
        <authorList>
            <person name="Park S."/>
        </authorList>
    </citation>
    <scope>NUCLEOTIDE SEQUENCE [LARGE SCALE GENOMIC DNA]</scope>
    <source>
        <strain evidence="2 3">MW9</strain>
    </source>
</reference>